<dbReference type="Proteomes" id="UP000019050">
    <property type="component" value="Unassembled WGS sequence"/>
</dbReference>
<dbReference type="AlphaFoldDB" id="W1Q449"/>
<reference evidence="1" key="1">
    <citation type="submission" date="2013-06" db="EMBL/GenBank/DDBJ databases">
        <authorList>
            <person name="Weinstock G."/>
            <person name="Sodergren E."/>
            <person name="Clifton S."/>
            <person name="Fulton L."/>
            <person name="Fulton B."/>
            <person name="Courtney L."/>
            <person name="Fronick C."/>
            <person name="Harrison M."/>
            <person name="Strong C."/>
            <person name="Farmer C."/>
            <person name="Delahaunty K."/>
            <person name="Markovic C."/>
            <person name="Hall O."/>
            <person name="Minx P."/>
            <person name="Tomlinson C."/>
            <person name="Mitreva M."/>
            <person name="Nelson J."/>
            <person name="Hou S."/>
            <person name="Wollam A."/>
            <person name="Pepin K.H."/>
            <person name="Johnson M."/>
            <person name="Bhonagiri V."/>
            <person name="Nash W.E."/>
            <person name="Warren W."/>
            <person name="Chinwalla A."/>
            <person name="Mardis E.R."/>
            <person name="Wilson R.K."/>
        </authorList>
    </citation>
    <scope>NUCLEOTIDE SEQUENCE [LARGE SCALE GENOMIC DNA]</scope>
    <source>
        <strain evidence="1">ATCC 49176</strain>
    </source>
</reference>
<dbReference type="OrthoDB" id="2348386at2"/>
<proteinExistence type="predicted"/>
<dbReference type="HOGENOM" id="CLU_115711_0_0_9"/>
<protein>
    <submittedName>
        <fullName evidence="1">Uncharacterized protein</fullName>
    </submittedName>
</protein>
<dbReference type="RefSeq" id="WP_023391403.1">
    <property type="nucleotide sequence ID" value="NZ_KI535340.1"/>
</dbReference>
<accession>W1Q449</accession>
<dbReference type="GeneID" id="84816839"/>
<sequence length="205" mass="22869">MKKKVAIFIFSLAMLMIAYCFFLGNPQSNNLQSDSTSSQAIAEASQSQPTVGKSLALTTGGEELLSFHYEGIGSDVIVRKNRTFIMRVYYGDKSEGKGYSWDVPALFQYIKTEGMSDGVDGKIVDPFIAATLLPIAQAQTRLVLDPQARYPVAGVTPYANIKRVRINGQPVEKVHEYVDEAGHTWYIWYYRDLKLKPTGNKVTLD</sequence>
<name>W1Q449_ABIDE</name>
<organism evidence="1 2">
    <name type="scientific">Abiotrophia defectiva ATCC 49176</name>
    <dbReference type="NCBI Taxonomy" id="592010"/>
    <lineage>
        <taxon>Bacteria</taxon>
        <taxon>Bacillati</taxon>
        <taxon>Bacillota</taxon>
        <taxon>Bacilli</taxon>
        <taxon>Lactobacillales</taxon>
        <taxon>Aerococcaceae</taxon>
        <taxon>Abiotrophia</taxon>
    </lineage>
</organism>
<comment type="caution">
    <text evidence="1">The sequence shown here is derived from an EMBL/GenBank/DDBJ whole genome shotgun (WGS) entry which is preliminary data.</text>
</comment>
<evidence type="ECO:0000313" key="2">
    <source>
        <dbReference type="Proteomes" id="UP000019050"/>
    </source>
</evidence>
<evidence type="ECO:0000313" key="1">
    <source>
        <dbReference type="EMBL" id="ESK66018.1"/>
    </source>
</evidence>
<gene>
    <name evidence="1" type="ORF">GCWU000182_000752</name>
</gene>
<dbReference type="EMBL" id="ACIN03000004">
    <property type="protein sequence ID" value="ESK66018.1"/>
    <property type="molecule type" value="Genomic_DNA"/>
</dbReference>
<dbReference type="STRING" id="592010.GCWU000182_000752"/>
<keyword evidence="2" id="KW-1185">Reference proteome</keyword>